<dbReference type="GO" id="GO:0052621">
    <property type="term" value="F:diguanylate cyclase activity"/>
    <property type="evidence" value="ECO:0007669"/>
    <property type="project" value="UniProtKB-EC"/>
</dbReference>
<dbReference type="Pfam" id="PF00990">
    <property type="entry name" value="GGDEF"/>
    <property type="match status" value="1"/>
</dbReference>
<dbReference type="RefSeq" id="WP_311653196.1">
    <property type="nucleotide sequence ID" value="NZ_JAVRIB010000009.1"/>
</dbReference>
<comment type="catalytic activity">
    <reaction evidence="2">
        <text>2 GTP = 3',3'-c-di-GMP + 2 diphosphate</text>
        <dbReference type="Rhea" id="RHEA:24898"/>
        <dbReference type="ChEBI" id="CHEBI:33019"/>
        <dbReference type="ChEBI" id="CHEBI:37565"/>
        <dbReference type="ChEBI" id="CHEBI:58805"/>
        <dbReference type="EC" id="2.7.7.65"/>
    </reaction>
</comment>
<dbReference type="InterPro" id="IPR043128">
    <property type="entry name" value="Rev_trsase/Diguanyl_cyclase"/>
</dbReference>
<dbReference type="SMART" id="SM00267">
    <property type="entry name" value="GGDEF"/>
    <property type="match status" value="1"/>
</dbReference>
<comment type="caution">
    <text evidence="6">The sequence shown here is derived from an EMBL/GenBank/DDBJ whole genome shotgun (WGS) entry which is preliminary data.</text>
</comment>
<dbReference type="NCBIfam" id="TIGR00254">
    <property type="entry name" value="GGDEF"/>
    <property type="match status" value="1"/>
</dbReference>
<dbReference type="InterPro" id="IPR050469">
    <property type="entry name" value="Diguanylate_Cyclase"/>
</dbReference>
<dbReference type="Proteomes" id="UP001251857">
    <property type="component" value="Unassembled WGS sequence"/>
</dbReference>
<dbReference type="SMART" id="SM01079">
    <property type="entry name" value="CHASE"/>
    <property type="match status" value="1"/>
</dbReference>
<dbReference type="GO" id="GO:0008233">
    <property type="term" value="F:peptidase activity"/>
    <property type="evidence" value="ECO:0007669"/>
    <property type="project" value="UniProtKB-KW"/>
</dbReference>
<dbReference type="PANTHER" id="PTHR45138">
    <property type="entry name" value="REGULATORY COMPONENTS OF SENSORY TRANSDUCTION SYSTEM"/>
    <property type="match status" value="1"/>
</dbReference>
<evidence type="ECO:0000259" key="5">
    <source>
        <dbReference type="PROSITE" id="PS50887"/>
    </source>
</evidence>
<dbReference type="InterPro" id="IPR006189">
    <property type="entry name" value="CHASE_dom"/>
</dbReference>
<keyword evidence="3" id="KW-1133">Transmembrane helix</keyword>
<dbReference type="Pfam" id="PF03924">
    <property type="entry name" value="CHASE"/>
    <property type="match status" value="1"/>
</dbReference>
<keyword evidence="7" id="KW-1185">Reference proteome</keyword>
<dbReference type="CDD" id="cd01949">
    <property type="entry name" value="GGDEF"/>
    <property type="match status" value="1"/>
</dbReference>
<evidence type="ECO:0000313" key="7">
    <source>
        <dbReference type="Proteomes" id="UP001251857"/>
    </source>
</evidence>
<dbReference type="SUPFAM" id="SSF55073">
    <property type="entry name" value="Nucleotide cyclase"/>
    <property type="match status" value="1"/>
</dbReference>
<keyword evidence="6" id="KW-0548">Nucleotidyltransferase</keyword>
<accession>A0ABU3C1Q3</accession>
<dbReference type="PANTHER" id="PTHR45138:SF9">
    <property type="entry name" value="DIGUANYLATE CYCLASE DGCM-RELATED"/>
    <property type="match status" value="1"/>
</dbReference>
<evidence type="ECO:0000256" key="2">
    <source>
        <dbReference type="ARBA" id="ARBA00034247"/>
    </source>
</evidence>
<feature type="transmembrane region" description="Helical" evidence="3">
    <location>
        <begin position="260"/>
        <end position="281"/>
    </location>
</feature>
<dbReference type="PROSITE" id="PS50887">
    <property type="entry name" value="GGDEF"/>
    <property type="match status" value="1"/>
</dbReference>
<dbReference type="InterPro" id="IPR029787">
    <property type="entry name" value="Nucleotide_cyclase"/>
</dbReference>
<dbReference type="EC" id="2.7.7.65" evidence="1"/>
<dbReference type="EMBL" id="JAVRIB010000009">
    <property type="protein sequence ID" value="MDT0635301.1"/>
    <property type="molecule type" value="Genomic_DNA"/>
</dbReference>
<gene>
    <name evidence="6" type="ORF">RM532_10075</name>
</gene>
<evidence type="ECO:0000259" key="4">
    <source>
        <dbReference type="PROSITE" id="PS50839"/>
    </source>
</evidence>
<keyword evidence="6" id="KW-0808">Transferase</keyword>
<dbReference type="Gene3D" id="3.30.70.270">
    <property type="match status" value="1"/>
</dbReference>
<keyword evidence="6" id="KW-0378">Hydrolase</keyword>
<dbReference type="PROSITE" id="PS50839">
    <property type="entry name" value="CHASE"/>
    <property type="match status" value="1"/>
</dbReference>
<organism evidence="6 7">
    <name type="scientific">Spectribacter hydrogenoxidans</name>
    <dbReference type="NCBI Taxonomy" id="3075608"/>
    <lineage>
        <taxon>Bacteria</taxon>
        <taxon>Pseudomonadati</taxon>
        <taxon>Pseudomonadota</taxon>
        <taxon>Gammaproteobacteria</taxon>
        <taxon>Salinisphaerales</taxon>
        <taxon>Salinisphaeraceae</taxon>
        <taxon>Spectribacter</taxon>
    </lineage>
</organism>
<evidence type="ECO:0000256" key="1">
    <source>
        <dbReference type="ARBA" id="ARBA00012528"/>
    </source>
</evidence>
<evidence type="ECO:0000313" key="6">
    <source>
        <dbReference type="EMBL" id="MDT0635301.1"/>
    </source>
</evidence>
<name>A0ABU3C1Q3_9GAMM</name>
<evidence type="ECO:0000256" key="3">
    <source>
        <dbReference type="SAM" id="Phobius"/>
    </source>
</evidence>
<reference evidence="6 7" key="1">
    <citation type="submission" date="2023-09" db="EMBL/GenBank/DDBJ databases">
        <authorList>
            <person name="Rey-Velasco X."/>
        </authorList>
    </citation>
    <scope>NUCLEOTIDE SEQUENCE [LARGE SCALE GENOMIC DNA]</scope>
    <source>
        <strain evidence="6 7">W335</strain>
    </source>
</reference>
<sequence length="481" mass="52442">MTTVSARRRSLLRAVVATAGAFLLALVLFQTLVWQQGQERQHQERERVVEHAASLRSRLDTGLSSTLYLANGLVALIRGVDNPTPTQYRGALRALHDADPRVRNIGLAPDNRIAYVHPLEGNEKAIGLRLDNQKDQWPSVRRAIESRSSVVAGPVDLVQGGRGIIHRTPVFLEDGDYWGMISIVIDIPRLLDYVGLAPEVDGIRYWLLGDADGSGGRGRLAGQGDVPADAVSMPISLPGASWQLLAAPVDGWRPQAGYVWTWRLAGLVLAGLVAWVVWLLIRANQRHRAMAGAMQRLNDELVMKNTELTQLSRHDGLTGLSNRRHFDDVYAKAWARAWRQRRAIHVLIIDFDNFKAINDRYGHVAGDACLIGGAAAIRRAVGRGEDLVARSGGEEFAVVIENADAAAVDLLAERIRREVAAALIDAPGQLEPLSLTASIGVAGAVPNGPDGGADLYREADGALYRAKRQGRNRVCWAESRG</sequence>
<dbReference type="InterPro" id="IPR000160">
    <property type="entry name" value="GGDEF_dom"/>
</dbReference>
<dbReference type="GO" id="GO:0006508">
    <property type="term" value="P:proteolysis"/>
    <property type="evidence" value="ECO:0007669"/>
    <property type="project" value="UniProtKB-KW"/>
</dbReference>
<keyword evidence="6" id="KW-0645">Protease</keyword>
<keyword evidence="3" id="KW-0472">Membrane</keyword>
<keyword evidence="3" id="KW-0812">Transmembrane</keyword>
<proteinExistence type="predicted"/>
<protein>
    <recommendedName>
        <fullName evidence="1">diguanylate cyclase</fullName>
        <ecNumber evidence="1">2.7.7.65</ecNumber>
    </recommendedName>
</protein>
<feature type="domain" description="GGDEF" evidence="5">
    <location>
        <begin position="342"/>
        <end position="479"/>
    </location>
</feature>
<feature type="domain" description="CHASE" evidence="4">
    <location>
        <begin position="113"/>
        <end position="194"/>
    </location>
</feature>